<feature type="region of interest" description="Disordered" evidence="1">
    <location>
        <begin position="58"/>
        <end position="141"/>
    </location>
</feature>
<keyword evidence="3" id="KW-1185">Reference proteome</keyword>
<feature type="compositionally biased region" description="Basic and acidic residues" evidence="1">
    <location>
        <begin position="119"/>
        <end position="132"/>
    </location>
</feature>
<reference evidence="2 3" key="1">
    <citation type="submission" date="2018-10" db="EMBL/GenBank/DDBJ databases">
        <title>Phylogenomics of Brevibacillus.</title>
        <authorList>
            <person name="Dunlap C."/>
        </authorList>
    </citation>
    <scope>NUCLEOTIDE SEQUENCE [LARGE SCALE GENOMIC DNA]</scope>
    <source>
        <strain evidence="2 3">JCM 15716</strain>
    </source>
</reference>
<comment type="caution">
    <text evidence="2">The sequence shown here is derived from an EMBL/GenBank/DDBJ whole genome shotgun (WGS) entry which is preliminary data.</text>
</comment>
<proteinExistence type="predicted"/>
<evidence type="ECO:0000256" key="1">
    <source>
        <dbReference type="SAM" id="MobiDB-lite"/>
    </source>
</evidence>
<feature type="compositionally biased region" description="Basic and acidic residues" evidence="1">
    <location>
        <begin position="58"/>
        <end position="109"/>
    </location>
</feature>
<sequence>MDPFTCSDKKEIENAIAVSKVEEMIDSADRHDEERRGIEAKIIENEINSYNRFESLYRERHRDEAGEGEREGYRGVEGDRERGRDDERYRDVEGDPDRGGYRDYDRYQGENDSNADVAGYRDHGGYRDREDRRDEEETEYR</sequence>
<name>A0A3M8DTN7_9BACL</name>
<accession>A0A3M8DTN7</accession>
<dbReference type="RefSeq" id="WP_122917137.1">
    <property type="nucleotide sequence ID" value="NZ_RHHQ01000006.1"/>
</dbReference>
<dbReference type="AlphaFoldDB" id="A0A3M8DTN7"/>
<organism evidence="2 3">
    <name type="scientific">Brevibacillus fluminis</name>
    <dbReference type="NCBI Taxonomy" id="511487"/>
    <lineage>
        <taxon>Bacteria</taxon>
        <taxon>Bacillati</taxon>
        <taxon>Bacillota</taxon>
        <taxon>Bacilli</taxon>
        <taxon>Bacillales</taxon>
        <taxon>Paenibacillaceae</taxon>
        <taxon>Brevibacillus</taxon>
    </lineage>
</organism>
<evidence type="ECO:0000313" key="3">
    <source>
        <dbReference type="Proteomes" id="UP000271031"/>
    </source>
</evidence>
<protein>
    <submittedName>
        <fullName evidence="2">Uncharacterized protein</fullName>
    </submittedName>
</protein>
<evidence type="ECO:0000313" key="2">
    <source>
        <dbReference type="EMBL" id="RNB91284.1"/>
    </source>
</evidence>
<dbReference type="EMBL" id="RHHQ01000006">
    <property type="protein sequence ID" value="RNB91284.1"/>
    <property type="molecule type" value="Genomic_DNA"/>
</dbReference>
<gene>
    <name evidence="2" type="ORF">EDM56_06810</name>
</gene>
<dbReference type="Proteomes" id="UP000271031">
    <property type="component" value="Unassembled WGS sequence"/>
</dbReference>